<evidence type="ECO:0000313" key="9">
    <source>
        <dbReference type="Proteomes" id="UP000235616"/>
    </source>
</evidence>
<evidence type="ECO:0000313" key="8">
    <source>
        <dbReference type="EMBL" id="PMS14510.1"/>
    </source>
</evidence>
<evidence type="ECO:0000256" key="2">
    <source>
        <dbReference type="ARBA" id="ARBA00005262"/>
    </source>
</evidence>
<dbReference type="AlphaFoldDB" id="A0A2N7VBG6"/>
<accession>A0A2N7VBG6</accession>
<evidence type="ECO:0000256" key="7">
    <source>
        <dbReference type="SAM" id="Phobius"/>
    </source>
</evidence>
<comment type="caution">
    <text evidence="8">The sequence shown here is derived from an EMBL/GenBank/DDBJ whole genome shotgun (WGS) entry which is preliminary data.</text>
</comment>
<feature type="transmembrane region" description="Helical" evidence="7">
    <location>
        <begin position="21"/>
        <end position="42"/>
    </location>
</feature>
<proteinExistence type="inferred from homology"/>
<evidence type="ECO:0000256" key="6">
    <source>
        <dbReference type="ARBA" id="ARBA00023136"/>
    </source>
</evidence>
<dbReference type="InterPro" id="IPR003370">
    <property type="entry name" value="Chromate_transpt"/>
</dbReference>
<dbReference type="OrthoDB" id="8596378at2"/>
<organism evidence="8 9">
    <name type="scientific">Trinickia dabaoshanensis</name>
    <dbReference type="NCBI Taxonomy" id="564714"/>
    <lineage>
        <taxon>Bacteria</taxon>
        <taxon>Pseudomonadati</taxon>
        <taxon>Pseudomonadota</taxon>
        <taxon>Betaproteobacteria</taxon>
        <taxon>Burkholderiales</taxon>
        <taxon>Burkholderiaceae</taxon>
        <taxon>Trinickia</taxon>
    </lineage>
</organism>
<evidence type="ECO:0000256" key="3">
    <source>
        <dbReference type="ARBA" id="ARBA00022475"/>
    </source>
</evidence>
<dbReference type="PANTHER" id="PTHR43663">
    <property type="entry name" value="CHROMATE TRANSPORT PROTEIN-RELATED"/>
    <property type="match status" value="1"/>
</dbReference>
<comment type="subcellular location">
    <subcellularLocation>
        <location evidence="1">Cell membrane</location>
        <topology evidence="1">Multi-pass membrane protein</topology>
    </subcellularLocation>
</comment>
<keyword evidence="5 7" id="KW-1133">Transmembrane helix</keyword>
<dbReference type="GO" id="GO:0015109">
    <property type="term" value="F:chromate transmembrane transporter activity"/>
    <property type="evidence" value="ECO:0007669"/>
    <property type="project" value="InterPro"/>
</dbReference>
<dbReference type="GO" id="GO:0005886">
    <property type="term" value="C:plasma membrane"/>
    <property type="evidence" value="ECO:0007669"/>
    <property type="project" value="UniProtKB-SubCell"/>
</dbReference>
<feature type="transmembrane region" description="Helical" evidence="7">
    <location>
        <begin position="152"/>
        <end position="168"/>
    </location>
</feature>
<dbReference type="InterPro" id="IPR052518">
    <property type="entry name" value="CHR_Transporter"/>
</dbReference>
<protein>
    <submittedName>
        <fullName evidence="8">Chromate transporter</fullName>
    </submittedName>
</protein>
<keyword evidence="6 7" id="KW-0472">Membrane</keyword>
<gene>
    <name evidence="8" type="ORF">C0Z18_31220</name>
</gene>
<dbReference type="Proteomes" id="UP000235616">
    <property type="component" value="Unassembled WGS sequence"/>
</dbReference>
<dbReference type="Pfam" id="PF02417">
    <property type="entry name" value="Chromate_transp"/>
    <property type="match status" value="1"/>
</dbReference>
<evidence type="ECO:0000256" key="5">
    <source>
        <dbReference type="ARBA" id="ARBA00022989"/>
    </source>
</evidence>
<reference evidence="8 9" key="1">
    <citation type="submission" date="2018-01" db="EMBL/GenBank/DDBJ databases">
        <title>Whole genome analyses suggest that Burkholderia sensu lato contains two further novel genera in the rhizoxinica-symbiotica group Mycetohabitans gen. nov., and Trinickia gen. nov.: implications for the evolution of diazotrophy and nodulation in the Burkholderiaceae.</title>
        <authorList>
            <person name="Estrada-de los Santos P."/>
            <person name="Palmer M."/>
            <person name="Chavez-Ramirez B."/>
            <person name="Beukes C."/>
            <person name="Steenkamp E.T."/>
            <person name="Hirsch A.M."/>
            <person name="Manyaka P."/>
            <person name="Maluk M."/>
            <person name="Lafos M."/>
            <person name="Crook M."/>
            <person name="Gross E."/>
            <person name="Simon M.F."/>
            <person name="Bueno dos Reis Junior F."/>
            <person name="Poole P.S."/>
            <person name="Venter S.N."/>
            <person name="James E.K."/>
        </authorList>
    </citation>
    <scope>NUCLEOTIDE SEQUENCE [LARGE SCALE GENOMIC DNA]</scope>
    <source>
        <strain evidence="8 9">GIMN1.004</strain>
    </source>
</reference>
<feature type="transmembrane region" description="Helical" evidence="7">
    <location>
        <begin position="125"/>
        <end position="145"/>
    </location>
</feature>
<keyword evidence="4 7" id="KW-0812">Transmembrane</keyword>
<dbReference type="PANTHER" id="PTHR43663:SF1">
    <property type="entry name" value="CHROMATE TRANSPORTER"/>
    <property type="match status" value="1"/>
</dbReference>
<keyword evidence="9" id="KW-1185">Reference proteome</keyword>
<feature type="transmembrane region" description="Helical" evidence="7">
    <location>
        <begin position="90"/>
        <end position="113"/>
    </location>
</feature>
<dbReference type="EMBL" id="PNYA01000044">
    <property type="protein sequence ID" value="PMS14510.1"/>
    <property type="molecule type" value="Genomic_DNA"/>
</dbReference>
<feature type="transmembrane region" description="Helical" evidence="7">
    <location>
        <begin position="174"/>
        <end position="190"/>
    </location>
</feature>
<keyword evidence="3" id="KW-1003">Cell membrane</keyword>
<evidence type="ECO:0000256" key="4">
    <source>
        <dbReference type="ARBA" id="ARBA00022692"/>
    </source>
</evidence>
<comment type="similarity">
    <text evidence="2">Belongs to the chromate ion transporter (CHR) (TC 2.A.51) family.</text>
</comment>
<name>A0A2N7VBG6_9BURK</name>
<evidence type="ECO:0000256" key="1">
    <source>
        <dbReference type="ARBA" id="ARBA00004651"/>
    </source>
</evidence>
<sequence length="211" mass="22359">MSTLAEHRASSHERVPAPVSPAALFVAFATIGLCGFGGILPWARRTLVDTNAWLTDQEFTELLGFAQVLPGANGTHLAVMFGARRCGWRGALAAVTGLLIPPFVILIVLALLYRWYGKLPEVHGALKGMAAVAAGLSIETGLRLARALTRRVLTIGLGLLTFGAIAVLHLPLVHVMLVLVPTAIVIEYAMRRHANWTARRGDGGKLGGGAS</sequence>